<gene>
    <name evidence="2" type="ORF">BD310DRAFT_980876</name>
</gene>
<feature type="region of interest" description="Disordered" evidence="1">
    <location>
        <begin position="1"/>
        <end position="42"/>
    </location>
</feature>
<proteinExistence type="predicted"/>
<dbReference type="Proteomes" id="UP000292082">
    <property type="component" value="Unassembled WGS sequence"/>
</dbReference>
<feature type="region of interest" description="Disordered" evidence="1">
    <location>
        <begin position="61"/>
        <end position="89"/>
    </location>
</feature>
<organism evidence="2 3">
    <name type="scientific">Dichomitus squalens</name>
    <dbReference type="NCBI Taxonomy" id="114155"/>
    <lineage>
        <taxon>Eukaryota</taxon>
        <taxon>Fungi</taxon>
        <taxon>Dikarya</taxon>
        <taxon>Basidiomycota</taxon>
        <taxon>Agaricomycotina</taxon>
        <taxon>Agaricomycetes</taxon>
        <taxon>Polyporales</taxon>
        <taxon>Polyporaceae</taxon>
        <taxon>Dichomitus</taxon>
    </lineage>
</organism>
<evidence type="ECO:0000313" key="2">
    <source>
        <dbReference type="EMBL" id="TBU53785.1"/>
    </source>
</evidence>
<evidence type="ECO:0000313" key="3">
    <source>
        <dbReference type="Proteomes" id="UP000292082"/>
    </source>
</evidence>
<accession>A0A4Q9PGU0</accession>
<dbReference type="AlphaFoldDB" id="A0A4Q9PGU0"/>
<protein>
    <submittedName>
        <fullName evidence="2">Uncharacterized protein</fullName>
    </submittedName>
</protein>
<feature type="compositionally biased region" description="Polar residues" evidence="1">
    <location>
        <begin position="1"/>
        <end position="16"/>
    </location>
</feature>
<feature type="compositionally biased region" description="Polar residues" evidence="1">
    <location>
        <begin position="75"/>
        <end position="89"/>
    </location>
</feature>
<dbReference type="STRING" id="114155.A0A4Q9PGU0"/>
<reference evidence="2 3" key="1">
    <citation type="submission" date="2019-01" db="EMBL/GenBank/DDBJ databases">
        <title>Draft genome sequences of three monokaryotic isolates of the white-rot basidiomycete fungus Dichomitus squalens.</title>
        <authorList>
            <consortium name="DOE Joint Genome Institute"/>
            <person name="Lopez S.C."/>
            <person name="Andreopoulos B."/>
            <person name="Pangilinan J."/>
            <person name="Lipzen A."/>
            <person name="Riley R."/>
            <person name="Ahrendt S."/>
            <person name="Ng V."/>
            <person name="Barry K."/>
            <person name="Daum C."/>
            <person name="Grigoriev I.V."/>
            <person name="Hilden K.S."/>
            <person name="Makela M.R."/>
            <person name="de Vries R.P."/>
        </authorList>
    </citation>
    <scope>NUCLEOTIDE SEQUENCE [LARGE SCALE GENOMIC DNA]</scope>
    <source>
        <strain evidence="2 3">CBS 464.89</strain>
    </source>
</reference>
<sequence>MSKSSTTSAPEPSQLPSKGPWAKGPPANTPTAPSSRSRFPAPRCVQTINIQVGRSGRNAVRTSLSDGSLVESRTRPYSETTPSSLADQQNFEPVAPIELSANRWTPASLTKKGQPVETETPEVVDRKGILLSYIPGC</sequence>
<dbReference type="EMBL" id="ML145205">
    <property type="protein sequence ID" value="TBU53785.1"/>
    <property type="molecule type" value="Genomic_DNA"/>
</dbReference>
<name>A0A4Q9PGU0_9APHY</name>
<evidence type="ECO:0000256" key="1">
    <source>
        <dbReference type="SAM" id="MobiDB-lite"/>
    </source>
</evidence>
<keyword evidence="3" id="KW-1185">Reference proteome</keyword>